<keyword evidence="1" id="KW-0472">Membrane</keyword>
<protein>
    <submittedName>
        <fullName evidence="2">Uncharacterized protein</fullName>
    </submittedName>
</protein>
<feature type="transmembrane region" description="Helical" evidence="1">
    <location>
        <begin position="21"/>
        <end position="41"/>
    </location>
</feature>
<gene>
    <name evidence="2" type="ORF">BSTOLATCC_MIC30397</name>
</gene>
<evidence type="ECO:0000256" key="1">
    <source>
        <dbReference type="SAM" id="Phobius"/>
    </source>
</evidence>
<keyword evidence="1" id="KW-1133">Transmembrane helix</keyword>
<organism evidence="2 3">
    <name type="scientific">Blepharisma stoltei</name>
    <dbReference type="NCBI Taxonomy" id="1481888"/>
    <lineage>
        <taxon>Eukaryota</taxon>
        <taxon>Sar</taxon>
        <taxon>Alveolata</taxon>
        <taxon>Ciliophora</taxon>
        <taxon>Postciliodesmatophora</taxon>
        <taxon>Heterotrichea</taxon>
        <taxon>Heterotrichida</taxon>
        <taxon>Blepharismidae</taxon>
        <taxon>Blepharisma</taxon>
    </lineage>
</organism>
<proteinExistence type="predicted"/>
<dbReference type="EMBL" id="CAJZBQ010000030">
    <property type="protein sequence ID" value="CAG9322015.1"/>
    <property type="molecule type" value="Genomic_DNA"/>
</dbReference>
<keyword evidence="3" id="KW-1185">Reference proteome</keyword>
<name>A0AAU9J7U0_9CILI</name>
<feature type="transmembrane region" description="Helical" evidence="1">
    <location>
        <begin position="53"/>
        <end position="73"/>
    </location>
</feature>
<comment type="caution">
    <text evidence="2">The sequence shown here is derived from an EMBL/GenBank/DDBJ whole genome shotgun (WGS) entry which is preliminary data.</text>
</comment>
<dbReference type="Proteomes" id="UP001162131">
    <property type="component" value="Unassembled WGS sequence"/>
</dbReference>
<keyword evidence="1" id="KW-0812">Transmembrane</keyword>
<reference evidence="2" key="1">
    <citation type="submission" date="2021-09" db="EMBL/GenBank/DDBJ databases">
        <authorList>
            <consortium name="AG Swart"/>
            <person name="Singh M."/>
            <person name="Singh A."/>
            <person name="Seah K."/>
            <person name="Emmerich C."/>
        </authorList>
    </citation>
    <scope>NUCLEOTIDE SEQUENCE</scope>
    <source>
        <strain evidence="2">ATCC30299</strain>
    </source>
</reference>
<evidence type="ECO:0000313" key="3">
    <source>
        <dbReference type="Proteomes" id="UP001162131"/>
    </source>
</evidence>
<dbReference type="AlphaFoldDB" id="A0AAU9J7U0"/>
<sequence>MLIGFKQHNRYMMSQELYINYWKTYLIGNNCLGSCAASYYVSSDQFLKERLASGWNSYLAIFGASMIVFFSKYDEKNIKKRKKETFSLMKNISWQIAWVIQFLNVSLL</sequence>
<accession>A0AAU9J7U0</accession>
<evidence type="ECO:0000313" key="2">
    <source>
        <dbReference type="EMBL" id="CAG9322015.1"/>
    </source>
</evidence>